<evidence type="ECO:0000313" key="2">
    <source>
        <dbReference type="Proteomes" id="UP001530377"/>
    </source>
</evidence>
<dbReference type="AlphaFoldDB" id="A0ABD3R8H4"/>
<name>A0ABD3R8H4_9STRA</name>
<gene>
    <name evidence="1" type="ORF">ACHAXA_008718</name>
</gene>
<evidence type="ECO:0000313" key="1">
    <source>
        <dbReference type="EMBL" id="KAL3809319.1"/>
    </source>
</evidence>
<dbReference type="Proteomes" id="UP001530377">
    <property type="component" value="Unassembled WGS sequence"/>
</dbReference>
<reference evidence="1 2" key="1">
    <citation type="submission" date="2024-10" db="EMBL/GenBank/DDBJ databases">
        <title>Updated reference genomes for cyclostephanoid diatoms.</title>
        <authorList>
            <person name="Roberts W.R."/>
            <person name="Alverson A.J."/>
        </authorList>
    </citation>
    <scope>NUCLEOTIDE SEQUENCE [LARGE SCALE GENOMIC DNA]</scope>
    <source>
        <strain evidence="1 2">AJA228-03</strain>
    </source>
</reference>
<dbReference type="EMBL" id="JALLPB020000418">
    <property type="protein sequence ID" value="KAL3809319.1"/>
    <property type="molecule type" value="Genomic_DNA"/>
</dbReference>
<accession>A0ABD3R8H4</accession>
<protein>
    <submittedName>
        <fullName evidence="1">Uncharacterized protein</fullName>
    </submittedName>
</protein>
<comment type="caution">
    <text evidence="1">The sequence shown here is derived from an EMBL/GenBank/DDBJ whole genome shotgun (WGS) entry which is preliminary data.</text>
</comment>
<proteinExistence type="predicted"/>
<sequence>MKYFGNGVVPNKDGFSTLSDPNITVEYQASTLFNGDDATNAGNFAFFTSNVIFIGINQVGGGVVGDEISRVGGNYEWVKYNMAKYVSRGMRAIVIFAHASMGGSRQRHFGTPFMNLLRTTSYSRTKALYIHGDGHDFYTYSPDVNNRNLLGVQVDAGEEANPLLISVNHDTNADEISFDIDVRGGGYIGGCQAGNIDKTWSSPY</sequence>
<organism evidence="1 2">
    <name type="scientific">Cyclostephanos tholiformis</name>
    <dbReference type="NCBI Taxonomy" id="382380"/>
    <lineage>
        <taxon>Eukaryota</taxon>
        <taxon>Sar</taxon>
        <taxon>Stramenopiles</taxon>
        <taxon>Ochrophyta</taxon>
        <taxon>Bacillariophyta</taxon>
        <taxon>Coscinodiscophyceae</taxon>
        <taxon>Thalassiosirophycidae</taxon>
        <taxon>Stephanodiscales</taxon>
        <taxon>Stephanodiscaceae</taxon>
        <taxon>Cyclostephanos</taxon>
    </lineage>
</organism>
<keyword evidence="2" id="KW-1185">Reference proteome</keyword>